<dbReference type="AlphaFoldDB" id="A0A9W8IRW5"/>
<accession>A0A9W8IRW5</accession>
<dbReference type="Proteomes" id="UP001140091">
    <property type="component" value="Unassembled WGS sequence"/>
</dbReference>
<reference evidence="1" key="1">
    <citation type="submission" date="2022-06" db="EMBL/GenBank/DDBJ databases">
        <title>Genome Sequence of Candolleomyces eurysporus.</title>
        <authorList>
            <person name="Buettner E."/>
        </authorList>
    </citation>
    <scope>NUCLEOTIDE SEQUENCE</scope>
    <source>
        <strain evidence="1">VTCC 930004</strain>
    </source>
</reference>
<sequence>MHSLSWADNPLNHAVVFMHEGVRSLELRIGVFGAYKVDGGVSLETVAGMYSEMGLDGYEYADGSAEQGMGGLFGVASHDDEEEERGPVLPNKTLTRTLATQLSEIPRRMPNVQTLCISSFIPASLYLPALLCTLFRVSSSSSQYPALSKLSHVTLPRYYTSSSLLERLVHLPELEVLEYEWDEGVGWGRPADVGVGKCLPEGWKTVDMDVLQAALRSDDDSNGNSPKKRWFSGLFGRGRREKEAVLGGS</sequence>
<feature type="non-terminal residue" evidence="1">
    <location>
        <position position="249"/>
    </location>
</feature>
<evidence type="ECO:0000313" key="2">
    <source>
        <dbReference type="Proteomes" id="UP001140091"/>
    </source>
</evidence>
<name>A0A9W8IRW5_9AGAR</name>
<protein>
    <submittedName>
        <fullName evidence="1">Uncharacterized protein</fullName>
    </submittedName>
</protein>
<dbReference type="EMBL" id="JANBPK010001617">
    <property type="protein sequence ID" value="KAJ2921362.1"/>
    <property type="molecule type" value="Genomic_DNA"/>
</dbReference>
<organism evidence="1 2">
    <name type="scientific">Candolleomyces eurysporus</name>
    <dbReference type="NCBI Taxonomy" id="2828524"/>
    <lineage>
        <taxon>Eukaryota</taxon>
        <taxon>Fungi</taxon>
        <taxon>Dikarya</taxon>
        <taxon>Basidiomycota</taxon>
        <taxon>Agaricomycotina</taxon>
        <taxon>Agaricomycetes</taxon>
        <taxon>Agaricomycetidae</taxon>
        <taxon>Agaricales</taxon>
        <taxon>Agaricineae</taxon>
        <taxon>Psathyrellaceae</taxon>
        <taxon>Candolleomyces</taxon>
    </lineage>
</organism>
<evidence type="ECO:0000313" key="1">
    <source>
        <dbReference type="EMBL" id="KAJ2921362.1"/>
    </source>
</evidence>
<proteinExistence type="predicted"/>
<keyword evidence="2" id="KW-1185">Reference proteome</keyword>
<dbReference type="OrthoDB" id="2447803at2759"/>
<gene>
    <name evidence="1" type="ORF">H1R20_g15732</name>
</gene>
<comment type="caution">
    <text evidence="1">The sequence shown here is derived from an EMBL/GenBank/DDBJ whole genome shotgun (WGS) entry which is preliminary data.</text>
</comment>